<protein>
    <submittedName>
        <fullName evidence="1">Uncharacterized protein</fullName>
    </submittedName>
</protein>
<gene>
    <name evidence="1" type="ORF">BGW36DRAFT_131803</name>
</gene>
<dbReference type="AlphaFoldDB" id="A0AAD4PXZ2"/>
<dbReference type="EMBL" id="JAJTJA010000004">
    <property type="protein sequence ID" value="KAH8700580.1"/>
    <property type="molecule type" value="Genomic_DNA"/>
</dbReference>
<evidence type="ECO:0000313" key="1">
    <source>
        <dbReference type="EMBL" id="KAH8700580.1"/>
    </source>
</evidence>
<name>A0AAD4PXZ2_9EURO</name>
<dbReference type="GeneID" id="70239654"/>
<accession>A0AAD4PXZ2</accession>
<comment type="caution">
    <text evidence="1">The sequence shown here is derived from an EMBL/GenBank/DDBJ whole genome shotgun (WGS) entry which is preliminary data.</text>
</comment>
<reference evidence="1" key="1">
    <citation type="submission" date="2021-12" db="EMBL/GenBank/DDBJ databases">
        <title>Convergent genome expansion in fungi linked to evolution of root-endophyte symbiosis.</title>
        <authorList>
            <consortium name="DOE Joint Genome Institute"/>
            <person name="Ke Y.-H."/>
            <person name="Bonito G."/>
            <person name="Liao H.-L."/>
            <person name="Looney B."/>
            <person name="Rojas-Flechas A."/>
            <person name="Nash J."/>
            <person name="Hameed K."/>
            <person name="Schadt C."/>
            <person name="Martin F."/>
            <person name="Crous P.W."/>
            <person name="Miettinen O."/>
            <person name="Magnuson J.K."/>
            <person name="Labbe J."/>
            <person name="Jacobson D."/>
            <person name="Doktycz M.J."/>
            <person name="Veneault-Fourrey C."/>
            <person name="Kuo A."/>
            <person name="Mondo S."/>
            <person name="Calhoun S."/>
            <person name="Riley R."/>
            <person name="Ohm R."/>
            <person name="LaButti K."/>
            <person name="Andreopoulos B."/>
            <person name="Pangilinan J."/>
            <person name="Nolan M."/>
            <person name="Tritt A."/>
            <person name="Clum A."/>
            <person name="Lipzen A."/>
            <person name="Daum C."/>
            <person name="Barry K."/>
            <person name="Grigoriev I.V."/>
            <person name="Vilgalys R."/>
        </authorList>
    </citation>
    <scope>NUCLEOTIDE SEQUENCE</scope>
    <source>
        <strain evidence="1">PMI_201</strain>
    </source>
</reference>
<keyword evidence="2" id="KW-1185">Reference proteome</keyword>
<dbReference type="Proteomes" id="UP001201262">
    <property type="component" value="Unassembled WGS sequence"/>
</dbReference>
<dbReference type="RefSeq" id="XP_046074286.1">
    <property type="nucleotide sequence ID" value="XM_046209367.1"/>
</dbReference>
<sequence>MVLPVEKKRTAKPPWFYMPVHRPLTVYQVRTPSETPEPKTPRHRSATELLLAHVAGPIYSVNPPYKKNPHPTCPYKTHADVRTIACDAW</sequence>
<organism evidence="1 2">
    <name type="scientific">Talaromyces proteolyticus</name>
    <dbReference type="NCBI Taxonomy" id="1131652"/>
    <lineage>
        <taxon>Eukaryota</taxon>
        <taxon>Fungi</taxon>
        <taxon>Dikarya</taxon>
        <taxon>Ascomycota</taxon>
        <taxon>Pezizomycotina</taxon>
        <taxon>Eurotiomycetes</taxon>
        <taxon>Eurotiomycetidae</taxon>
        <taxon>Eurotiales</taxon>
        <taxon>Trichocomaceae</taxon>
        <taxon>Talaromyces</taxon>
        <taxon>Talaromyces sect. Bacilispori</taxon>
    </lineage>
</organism>
<evidence type="ECO:0000313" key="2">
    <source>
        <dbReference type="Proteomes" id="UP001201262"/>
    </source>
</evidence>
<proteinExistence type="predicted"/>